<dbReference type="PANTHER" id="PTHR45138">
    <property type="entry name" value="REGULATORY COMPONENTS OF SENSORY TRANSDUCTION SYSTEM"/>
    <property type="match status" value="1"/>
</dbReference>
<comment type="caution">
    <text evidence="3">The sequence shown here is derived from an EMBL/GenBank/DDBJ whole genome shotgun (WGS) entry which is preliminary data.</text>
</comment>
<organism evidence="3 4">
    <name type="scientific">Deinococcus petrolearius</name>
    <dbReference type="NCBI Taxonomy" id="1751295"/>
    <lineage>
        <taxon>Bacteria</taxon>
        <taxon>Thermotogati</taxon>
        <taxon>Deinococcota</taxon>
        <taxon>Deinococci</taxon>
        <taxon>Deinococcales</taxon>
        <taxon>Deinococcaceae</taxon>
        <taxon>Deinococcus</taxon>
    </lineage>
</organism>
<dbReference type="Gene3D" id="3.30.70.270">
    <property type="match status" value="1"/>
</dbReference>
<keyword evidence="1" id="KW-0472">Membrane</keyword>
<dbReference type="Pfam" id="PF00990">
    <property type="entry name" value="GGDEF"/>
    <property type="match status" value="1"/>
</dbReference>
<sequence length="345" mass="36397">MALNGQRHLLWQLRERLRLGLCASVLLDFVWMSGGGGPEDGTAPLRAGMALVALLGVILSFLNLARRQPGPRLGEGIWTLPTLPIALLWAAHLGRQGDSPAELLVWLNVGVLALFVFLGSALGTAFNAALGLGLTLVLVAWPPAGEAVMLWRSATLALPATGILGFSLMRFTEVHLAVHDETSDLLRAARLDALTDTLGRAALEEHLAQAAAAARRGGTPLSVIVTDIDHFKGVNDRHGHGVGDDVLRAFAKRLRRNVGGQGGTVGRWGGEEFLVVLPGLPRTDALALAETLCREVARSPLAGLTVTASFGVAALRGEPDSPGALFARADARLYEAKAAGRNTVR</sequence>
<dbReference type="NCBIfam" id="TIGR00254">
    <property type="entry name" value="GGDEF"/>
    <property type="match status" value="1"/>
</dbReference>
<evidence type="ECO:0000313" key="3">
    <source>
        <dbReference type="EMBL" id="MFC5846915.1"/>
    </source>
</evidence>
<evidence type="ECO:0000313" key="4">
    <source>
        <dbReference type="Proteomes" id="UP001595979"/>
    </source>
</evidence>
<dbReference type="CDD" id="cd01949">
    <property type="entry name" value="GGDEF"/>
    <property type="match status" value="1"/>
</dbReference>
<dbReference type="InterPro" id="IPR029787">
    <property type="entry name" value="Nucleotide_cyclase"/>
</dbReference>
<keyword evidence="1" id="KW-1133">Transmembrane helix</keyword>
<feature type="transmembrane region" description="Helical" evidence="1">
    <location>
        <begin position="100"/>
        <end position="118"/>
    </location>
</feature>
<name>A0ABW1DFA3_9DEIO</name>
<reference evidence="4" key="1">
    <citation type="journal article" date="2019" name="Int. J. Syst. Evol. Microbiol.">
        <title>The Global Catalogue of Microorganisms (GCM) 10K type strain sequencing project: providing services to taxonomists for standard genome sequencing and annotation.</title>
        <authorList>
            <consortium name="The Broad Institute Genomics Platform"/>
            <consortium name="The Broad Institute Genome Sequencing Center for Infectious Disease"/>
            <person name="Wu L."/>
            <person name="Ma J."/>
        </authorList>
    </citation>
    <scope>NUCLEOTIDE SEQUENCE [LARGE SCALE GENOMIC DNA]</scope>
    <source>
        <strain evidence="4">CGMCC 1.15053</strain>
    </source>
</reference>
<dbReference type="InterPro" id="IPR050469">
    <property type="entry name" value="Diguanylate_Cyclase"/>
</dbReference>
<feature type="transmembrane region" description="Helical" evidence="1">
    <location>
        <begin position="46"/>
        <end position="65"/>
    </location>
</feature>
<dbReference type="PANTHER" id="PTHR45138:SF9">
    <property type="entry name" value="DIGUANYLATE CYCLASE DGCM-RELATED"/>
    <property type="match status" value="1"/>
</dbReference>
<evidence type="ECO:0000256" key="1">
    <source>
        <dbReference type="SAM" id="Phobius"/>
    </source>
</evidence>
<proteinExistence type="predicted"/>
<dbReference type="PROSITE" id="PS50887">
    <property type="entry name" value="GGDEF"/>
    <property type="match status" value="1"/>
</dbReference>
<dbReference type="InterPro" id="IPR000160">
    <property type="entry name" value="GGDEF_dom"/>
</dbReference>
<protein>
    <submittedName>
        <fullName evidence="3">GGDEF domain-containing protein</fullName>
    </submittedName>
</protein>
<keyword evidence="1" id="KW-0812">Transmembrane</keyword>
<evidence type="ECO:0000259" key="2">
    <source>
        <dbReference type="PROSITE" id="PS50887"/>
    </source>
</evidence>
<dbReference type="EMBL" id="JBHSOH010000003">
    <property type="protein sequence ID" value="MFC5846915.1"/>
    <property type="molecule type" value="Genomic_DNA"/>
</dbReference>
<dbReference type="SMART" id="SM00267">
    <property type="entry name" value="GGDEF"/>
    <property type="match status" value="1"/>
</dbReference>
<dbReference type="RefSeq" id="WP_380045538.1">
    <property type="nucleotide sequence ID" value="NZ_JBHSOH010000003.1"/>
</dbReference>
<feature type="domain" description="GGDEF" evidence="2">
    <location>
        <begin position="219"/>
        <end position="345"/>
    </location>
</feature>
<dbReference type="InterPro" id="IPR043128">
    <property type="entry name" value="Rev_trsase/Diguanyl_cyclase"/>
</dbReference>
<feature type="transmembrane region" description="Helical" evidence="1">
    <location>
        <begin position="77"/>
        <end position="94"/>
    </location>
</feature>
<feature type="transmembrane region" description="Helical" evidence="1">
    <location>
        <begin position="125"/>
        <end position="144"/>
    </location>
</feature>
<dbReference type="SUPFAM" id="SSF55073">
    <property type="entry name" value="Nucleotide cyclase"/>
    <property type="match status" value="1"/>
</dbReference>
<keyword evidence="4" id="KW-1185">Reference proteome</keyword>
<accession>A0ABW1DFA3</accession>
<gene>
    <name evidence="3" type="ORF">ACFPQ6_01215</name>
</gene>
<dbReference type="Proteomes" id="UP001595979">
    <property type="component" value="Unassembled WGS sequence"/>
</dbReference>